<dbReference type="EMBL" id="LQYN01000080">
    <property type="protein sequence ID" value="KYC98190.1"/>
    <property type="molecule type" value="Genomic_DNA"/>
</dbReference>
<dbReference type="PATRIC" id="fig|46224.3.peg.4047"/>
<dbReference type="GeneID" id="62498560"/>
<evidence type="ECO:0000313" key="4">
    <source>
        <dbReference type="Proteomes" id="UP000075666"/>
    </source>
</evidence>
<proteinExistence type="predicted"/>
<dbReference type="RefSeq" id="WP_066233646.1">
    <property type="nucleotide sequence ID" value="NZ_CP066701.1"/>
</dbReference>
<reference evidence="2 4" key="1">
    <citation type="submission" date="2016-01" db="EMBL/GenBank/DDBJ databases">
        <title>Genome Sequences of Twelve Sporeforming Bacillus Species Isolated from Foods.</title>
        <authorList>
            <person name="Berendsen E.M."/>
            <person name="Wells-Bennik M.H."/>
            <person name="Krawcyk A.O."/>
            <person name="De Jong A."/>
            <person name="Holsappel S."/>
            <person name="Eijlander R.T."/>
            <person name="Kuipers O.P."/>
        </authorList>
    </citation>
    <scope>NUCLEOTIDE SEQUENCE [LARGE SCALE GENOMIC DNA]</scope>
    <source>
        <strain evidence="2 4">B4102</strain>
    </source>
</reference>
<evidence type="ECO:0000313" key="3">
    <source>
        <dbReference type="EMBL" id="QQX24719.1"/>
    </source>
</evidence>
<dbReference type="EMBL" id="CP066701">
    <property type="protein sequence ID" value="QQX24719.1"/>
    <property type="molecule type" value="Genomic_DNA"/>
</dbReference>
<dbReference type="Pfam" id="PF12638">
    <property type="entry name" value="Staygreen"/>
    <property type="match status" value="1"/>
</dbReference>
<accession>A0A150KN11</accession>
<dbReference type="Proteomes" id="UP000075666">
    <property type="component" value="Unassembled WGS sequence"/>
</dbReference>
<dbReference type="STRING" id="46224.B4102_3505"/>
<sequence>MDHLDNLSINIIPPATDLNPLQGRKYTLTHSEATGEWYLSIGTQFPFTKLTNGLFSVIEAEWTTKMGEYILLGRININSDSYNDKLDQVRYMIYQKELPQLIAHIIDADKRFLHYHPLLLDAPIHIEIKAKYPEFYRTLYMGTARKYLKKESVNS</sequence>
<reference evidence="3 5" key="2">
    <citation type="submission" date="2020-12" db="EMBL/GenBank/DDBJ databases">
        <title>Taxonomic evaluation of the Bacillus sporothermodurans group of bacteria based on whole genome sequences.</title>
        <authorList>
            <person name="Fiedler G."/>
            <person name="Herbstmann A.-D."/>
            <person name="Doll E."/>
            <person name="Wenning M."/>
            <person name="Brinks E."/>
            <person name="Kabisch J."/>
            <person name="Breitenwieser F."/>
            <person name="Lappann M."/>
            <person name="Boehnlein C."/>
            <person name="Franz C."/>
        </authorList>
    </citation>
    <scope>NUCLEOTIDE SEQUENCE [LARGE SCALE GENOMIC DNA]</scope>
    <source>
        <strain evidence="3 5">DSM 10599</strain>
    </source>
</reference>
<dbReference type="AlphaFoldDB" id="A0A150KN11"/>
<protein>
    <recommendedName>
        <fullName evidence="1">Staygreen protein domain-containing protein</fullName>
    </recommendedName>
</protein>
<evidence type="ECO:0000313" key="5">
    <source>
        <dbReference type="Proteomes" id="UP000595512"/>
    </source>
</evidence>
<dbReference type="InterPro" id="IPR024438">
    <property type="entry name" value="Staygreen"/>
</dbReference>
<dbReference type="Proteomes" id="UP000595512">
    <property type="component" value="Chromosome"/>
</dbReference>
<evidence type="ECO:0000259" key="1">
    <source>
        <dbReference type="Pfam" id="PF12638"/>
    </source>
</evidence>
<evidence type="ECO:0000313" key="2">
    <source>
        <dbReference type="EMBL" id="KYC98190.1"/>
    </source>
</evidence>
<dbReference type="KEGG" id="hspo:JGZ69_18460"/>
<organism evidence="2 4">
    <name type="scientific">Heyndrickxia sporothermodurans</name>
    <dbReference type="NCBI Taxonomy" id="46224"/>
    <lineage>
        <taxon>Bacteria</taxon>
        <taxon>Bacillati</taxon>
        <taxon>Bacillota</taxon>
        <taxon>Bacilli</taxon>
        <taxon>Bacillales</taxon>
        <taxon>Bacillaceae</taxon>
        <taxon>Heyndrickxia</taxon>
    </lineage>
</organism>
<dbReference type="OrthoDB" id="1684395at2"/>
<feature type="domain" description="Staygreen protein" evidence="1">
    <location>
        <begin position="5"/>
        <end position="147"/>
    </location>
</feature>
<keyword evidence="4" id="KW-1185">Reference proteome</keyword>
<name>A0A150KN11_9BACI</name>
<gene>
    <name evidence="2" type="ORF">B4102_3505</name>
    <name evidence="3" type="ORF">JGZ69_18460</name>
</gene>